<protein>
    <submittedName>
        <fullName evidence="1">Uncharacterized protein</fullName>
    </submittedName>
</protein>
<evidence type="ECO:0000313" key="2">
    <source>
        <dbReference type="Proteomes" id="UP000245206"/>
    </source>
</evidence>
<dbReference type="EMBL" id="BFAZ01000017">
    <property type="protein sequence ID" value="GBF44611.1"/>
    <property type="molecule type" value="Genomic_DNA"/>
</dbReference>
<reference evidence="2" key="1">
    <citation type="journal article" date="2019" name="Microbiol. Immunol.">
        <title>Molecular and phenotypic characterization of Leptospira johnsonii sp. nov., Leptospira ellinghausenii sp. nov. and Leptospira ryugenii sp. nov. isolated from soil and water in Japan.</title>
        <authorList>
            <person name="Masuzawa T."/>
            <person name="Saito M."/>
            <person name="Nakao R."/>
            <person name="Nikaido Y."/>
            <person name="Matsumoto M."/>
            <person name="Ogawa M."/>
            <person name="Yokoyama M."/>
            <person name="Hidaka Y."/>
            <person name="Tomita J."/>
            <person name="Sakakibara K."/>
            <person name="Suzuki K."/>
            <person name="Yasuda S."/>
            <person name="Sato H."/>
            <person name="Yamaguchi M."/>
            <person name="Yoshida S.I."/>
            <person name="Koizumi N."/>
            <person name="Kawamura Y."/>
        </authorList>
    </citation>
    <scope>NUCLEOTIDE SEQUENCE [LARGE SCALE GENOMIC DNA]</scope>
    <source>
        <strain evidence="2">E18</strain>
    </source>
</reference>
<dbReference type="AlphaFoldDB" id="A0A2P2DJ51"/>
<organism evidence="1 2">
    <name type="scientific">Leptospira ellinghausenii</name>
    <dbReference type="NCBI Taxonomy" id="1917822"/>
    <lineage>
        <taxon>Bacteria</taxon>
        <taxon>Pseudomonadati</taxon>
        <taxon>Spirochaetota</taxon>
        <taxon>Spirochaetia</taxon>
        <taxon>Leptospirales</taxon>
        <taxon>Leptospiraceae</taxon>
        <taxon>Leptospira</taxon>
    </lineage>
</organism>
<name>A0A2P2DJ51_9LEPT</name>
<comment type="caution">
    <text evidence="1">The sequence shown here is derived from an EMBL/GenBank/DDBJ whole genome shotgun (WGS) entry which is preliminary data.</text>
</comment>
<dbReference type="Proteomes" id="UP000245206">
    <property type="component" value="Unassembled WGS sequence"/>
</dbReference>
<keyword evidence="2" id="KW-1185">Reference proteome</keyword>
<sequence>MFVPPPGNEINGRYIWSKYQESNSRDYISRHPIQVAKNLPWIYGNFESPIYISDKTGNNLLFNYSTFCIGWTLGAIYCSSPFTEINMPKGEITQISYKITSISGIFIKLKILFYGINYPI</sequence>
<dbReference type="RefSeq" id="WP_135358426.1">
    <property type="nucleotide sequence ID" value="NZ_BFAZ01000017.1"/>
</dbReference>
<accession>A0A2P2DJ51</accession>
<gene>
    <name evidence="1" type="ORF">LPTSP2_39140</name>
</gene>
<proteinExistence type="predicted"/>
<dbReference type="OrthoDB" id="9914845at2"/>
<evidence type="ECO:0000313" key="1">
    <source>
        <dbReference type="EMBL" id="GBF44611.1"/>
    </source>
</evidence>